<reference evidence="1 2" key="1">
    <citation type="submission" date="2020-07" db="EMBL/GenBank/DDBJ databases">
        <title>Endozoicomonas sp. nov., isolated from sediment.</title>
        <authorList>
            <person name="Gu T."/>
        </authorList>
    </citation>
    <scope>NUCLEOTIDE SEQUENCE [LARGE SCALE GENOMIC DNA]</scope>
    <source>
        <strain evidence="1 2">SM1973</strain>
    </source>
</reference>
<protein>
    <submittedName>
        <fullName evidence="1">Uncharacterized protein</fullName>
    </submittedName>
</protein>
<gene>
    <name evidence="1" type="ORF">H0A36_30220</name>
</gene>
<feature type="non-terminal residue" evidence="1">
    <location>
        <position position="1"/>
    </location>
</feature>
<evidence type="ECO:0000313" key="1">
    <source>
        <dbReference type="EMBL" id="NYZ70290.1"/>
    </source>
</evidence>
<name>A0A853I8R2_9GAMM</name>
<accession>A0A853I8R2</accession>
<organism evidence="1 2">
    <name type="scientific">Spartinivicinus marinus</name>
    <dbReference type="NCBI Taxonomy" id="2994442"/>
    <lineage>
        <taxon>Bacteria</taxon>
        <taxon>Pseudomonadati</taxon>
        <taxon>Pseudomonadota</taxon>
        <taxon>Gammaproteobacteria</taxon>
        <taxon>Oceanospirillales</taxon>
        <taxon>Zooshikellaceae</taxon>
        <taxon>Spartinivicinus</taxon>
    </lineage>
</organism>
<evidence type="ECO:0000313" key="2">
    <source>
        <dbReference type="Proteomes" id="UP000569732"/>
    </source>
</evidence>
<comment type="caution">
    <text evidence="1">The sequence shown here is derived from an EMBL/GenBank/DDBJ whole genome shotgun (WGS) entry which is preliminary data.</text>
</comment>
<dbReference type="Proteomes" id="UP000569732">
    <property type="component" value="Unassembled WGS sequence"/>
</dbReference>
<dbReference type="EMBL" id="JACCKB010000395">
    <property type="protein sequence ID" value="NYZ70290.1"/>
    <property type="molecule type" value="Genomic_DNA"/>
</dbReference>
<proteinExistence type="predicted"/>
<keyword evidence="2" id="KW-1185">Reference proteome</keyword>
<dbReference type="AlphaFoldDB" id="A0A853I8R2"/>
<sequence>YAEWQFEMGAQANTQHVLDTEEGDFLTYELFDEELEVRAVLRQAH</sequence>